<dbReference type="GO" id="GO:0007021">
    <property type="term" value="P:tubulin complex assembly"/>
    <property type="evidence" value="ECO:0007669"/>
    <property type="project" value="InterPro"/>
</dbReference>
<evidence type="ECO:0000256" key="4">
    <source>
        <dbReference type="ARBA" id="ARBA00025779"/>
    </source>
</evidence>
<comment type="caution">
    <text evidence="6">The sequence shown here is derived from an EMBL/GenBank/DDBJ whole genome shotgun (WGS) entry which is preliminary data.</text>
</comment>
<feature type="domain" description="CAP-Gly" evidence="5">
    <location>
        <begin position="184"/>
        <end position="226"/>
    </location>
</feature>
<dbReference type="Gene3D" id="2.30.30.190">
    <property type="entry name" value="CAP Gly-rich-like domain"/>
    <property type="match status" value="1"/>
</dbReference>
<dbReference type="PANTHER" id="PTHR18916:SF85">
    <property type="entry name" value="TUBULIN-FOLDING COFACTOR B"/>
    <property type="match status" value="1"/>
</dbReference>
<dbReference type="GO" id="GO:0051010">
    <property type="term" value="F:microtubule plus-end binding"/>
    <property type="evidence" value="ECO:0007669"/>
    <property type="project" value="TreeGrafter"/>
</dbReference>
<dbReference type="Gene3D" id="3.10.20.90">
    <property type="entry name" value="Phosphatidylinositol 3-kinase Catalytic Subunit, Chain A, domain 1"/>
    <property type="match status" value="1"/>
</dbReference>
<evidence type="ECO:0000313" key="7">
    <source>
        <dbReference type="Proteomes" id="UP000825935"/>
    </source>
</evidence>
<dbReference type="InterPro" id="IPR000626">
    <property type="entry name" value="Ubiquitin-like_dom"/>
</dbReference>
<proteinExistence type="inferred from homology"/>
<dbReference type="OrthoDB" id="2130750at2759"/>
<evidence type="ECO:0000259" key="5">
    <source>
        <dbReference type="PROSITE" id="PS50245"/>
    </source>
</evidence>
<keyword evidence="3" id="KW-0143">Chaperone</keyword>
<keyword evidence="2" id="KW-0963">Cytoplasm</keyword>
<dbReference type="InterPro" id="IPR036859">
    <property type="entry name" value="CAP-Gly_dom_sf"/>
</dbReference>
<comment type="subcellular location">
    <subcellularLocation>
        <location evidence="1">Cytoplasm</location>
    </subcellularLocation>
</comment>
<dbReference type="PANTHER" id="PTHR18916">
    <property type="entry name" value="DYNACTIN 1-RELATED MICROTUBULE-BINDING"/>
    <property type="match status" value="1"/>
</dbReference>
<dbReference type="EMBL" id="CM035433">
    <property type="protein sequence ID" value="KAH7293269.1"/>
    <property type="molecule type" value="Genomic_DNA"/>
</dbReference>
<gene>
    <name evidence="6" type="ORF">KP509_28G018600</name>
</gene>
<sequence>MASKHSALQDAGVEKMISVYVSHSNLKQLLSQLRFSPHTSIEAVKSRLSQNTGTAVGSMVLQLFDEGDQKICDMADDTKPLGFYSPMDGYRIHIIDLDPASCTANGWLEDTSSVEKYTISEEDYEKRDDTFRKFKEKRLAEGQIWSKQQVNMDTYEEVVQQIHEGDRCEVNPGGKRGEVKFVGLVESLGPGYWVGVQFDEPVGKHDGMVKGKRYFSCSAGHGVIVRPDKVQVGDYPEIDPFDDVDEI</sequence>
<dbReference type="AlphaFoldDB" id="A0A8T2RCA3"/>
<dbReference type="GO" id="GO:0035371">
    <property type="term" value="C:microtubule plus-end"/>
    <property type="evidence" value="ECO:0007669"/>
    <property type="project" value="TreeGrafter"/>
</dbReference>
<dbReference type="SUPFAM" id="SSF74924">
    <property type="entry name" value="Cap-Gly domain"/>
    <property type="match status" value="1"/>
</dbReference>
<dbReference type="InterPro" id="IPR000938">
    <property type="entry name" value="CAP-Gly_domain"/>
</dbReference>
<name>A0A8T2RCA3_CERRI</name>
<dbReference type="EMBL" id="CM035433">
    <property type="protein sequence ID" value="KAH7293267.1"/>
    <property type="molecule type" value="Genomic_DNA"/>
</dbReference>
<dbReference type="Pfam" id="PF14560">
    <property type="entry name" value="Ubiquitin_2"/>
    <property type="match status" value="1"/>
</dbReference>
<dbReference type="GO" id="GO:0005829">
    <property type="term" value="C:cytosol"/>
    <property type="evidence" value="ECO:0007669"/>
    <property type="project" value="UniProtKB-ARBA"/>
</dbReference>
<dbReference type="InterPro" id="IPR029071">
    <property type="entry name" value="Ubiquitin-like_domsf"/>
</dbReference>
<dbReference type="SUPFAM" id="SSF54236">
    <property type="entry name" value="Ubiquitin-like"/>
    <property type="match status" value="1"/>
</dbReference>
<dbReference type="Pfam" id="PF01302">
    <property type="entry name" value="CAP_GLY"/>
    <property type="match status" value="1"/>
</dbReference>
<evidence type="ECO:0000256" key="3">
    <source>
        <dbReference type="ARBA" id="ARBA00023186"/>
    </source>
</evidence>
<dbReference type="GO" id="GO:0031122">
    <property type="term" value="P:cytoplasmic microtubule organization"/>
    <property type="evidence" value="ECO:0007669"/>
    <property type="project" value="TreeGrafter"/>
</dbReference>
<accession>A0A8T2RCA3</accession>
<comment type="similarity">
    <text evidence="4">Belongs to the TBCB family.</text>
</comment>
<protein>
    <recommendedName>
        <fullName evidence="5">CAP-Gly domain-containing protein</fullName>
    </recommendedName>
</protein>
<dbReference type="EMBL" id="CM035433">
    <property type="protein sequence ID" value="KAH7293268.1"/>
    <property type="molecule type" value="Genomic_DNA"/>
</dbReference>
<dbReference type="PROSITE" id="PS50245">
    <property type="entry name" value="CAP_GLY_2"/>
    <property type="match status" value="1"/>
</dbReference>
<keyword evidence="7" id="KW-1185">Reference proteome</keyword>
<dbReference type="GO" id="GO:0005634">
    <property type="term" value="C:nucleus"/>
    <property type="evidence" value="ECO:0007669"/>
    <property type="project" value="TreeGrafter"/>
</dbReference>
<reference evidence="6" key="1">
    <citation type="submission" date="2021-08" db="EMBL/GenBank/DDBJ databases">
        <title>WGS assembly of Ceratopteris richardii.</title>
        <authorList>
            <person name="Marchant D.B."/>
            <person name="Chen G."/>
            <person name="Jenkins J."/>
            <person name="Shu S."/>
            <person name="Leebens-Mack J."/>
            <person name="Grimwood J."/>
            <person name="Schmutz J."/>
            <person name="Soltis P."/>
            <person name="Soltis D."/>
            <person name="Chen Z.-H."/>
        </authorList>
    </citation>
    <scope>NUCLEOTIDE SEQUENCE</scope>
    <source>
        <strain evidence="6">Whitten #5841</strain>
        <tissue evidence="6">Leaf</tissue>
    </source>
</reference>
<dbReference type="InterPro" id="IPR045172">
    <property type="entry name" value="TBCB_Ubl"/>
</dbReference>
<evidence type="ECO:0000313" key="6">
    <source>
        <dbReference type="EMBL" id="KAH7293268.1"/>
    </source>
</evidence>
<evidence type="ECO:0000256" key="2">
    <source>
        <dbReference type="ARBA" id="ARBA00022490"/>
    </source>
</evidence>
<dbReference type="CDD" id="cd01789">
    <property type="entry name" value="Ubl_TBCB"/>
    <property type="match status" value="1"/>
</dbReference>
<evidence type="ECO:0000256" key="1">
    <source>
        <dbReference type="ARBA" id="ARBA00004496"/>
    </source>
</evidence>
<dbReference type="SMART" id="SM01052">
    <property type="entry name" value="CAP_GLY"/>
    <property type="match status" value="1"/>
</dbReference>
<dbReference type="GO" id="GO:0043014">
    <property type="term" value="F:alpha-tubulin binding"/>
    <property type="evidence" value="ECO:0007669"/>
    <property type="project" value="InterPro"/>
</dbReference>
<dbReference type="OMA" id="DQYEQRT"/>
<dbReference type="GO" id="GO:0007023">
    <property type="term" value="P:post-chaperonin tubulin folding pathway"/>
    <property type="evidence" value="ECO:0007669"/>
    <property type="project" value="InterPro"/>
</dbReference>
<dbReference type="FunFam" id="2.30.30.190:FF:000013">
    <property type="entry name" value="Tubulin-folding cofactor B"/>
    <property type="match status" value="1"/>
</dbReference>
<organism evidence="6 7">
    <name type="scientific">Ceratopteris richardii</name>
    <name type="common">Triangle waterfern</name>
    <dbReference type="NCBI Taxonomy" id="49495"/>
    <lineage>
        <taxon>Eukaryota</taxon>
        <taxon>Viridiplantae</taxon>
        <taxon>Streptophyta</taxon>
        <taxon>Embryophyta</taxon>
        <taxon>Tracheophyta</taxon>
        <taxon>Polypodiopsida</taxon>
        <taxon>Polypodiidae</taxon>
        <taxon>Polypodiales</taxon>
        <taxon>Pteridineae</taxon>
        <taxon>Pteridaceae</taxon>
        <taxon>Parkerioideae</taxon>
        <taxon>Ceratopteris</taxon>
    </lineage>
</organism>
<dbReference type="Proteomes" id="UP000825935">
    <property type="component" value="Chromosome 28"/>
</dbReference>